<organism evidence="2 3">
    <name type="scientific">Faecousia intestinalis</name>
    <dbReference type="NCBI Taxonomy" id="3133167"/>
    <lineage>
        <taxon>Bacteria</taxon>
        <taxon>Bacillati</taxon>
        <taxon>Bacillota</taxon>
        <taxon>Clostridia</taxon>
        <taxon>Eubacteriales</taxon>
        <taxon>Oscillospiraceae</taxon>
        <taxon>Faecousia</taxon>
    </lineage>
</organism>
<evidence type="ECO:0000313" key="2">
    <source>
        <dbReference type="EMBL" id="MEQ2511940.1"/>
    </source>
</evidence>
<accession>A0ABV1G960</accession>
<name>A0ABV1G960_9FIRM</name>
<reference evidence="2 3" key="1">
    <citation type="submission" date="2024-03" db="EMBL/GenBank/DDBJ databases">
        <title>Human intestinal bacterial collection.</title>
        <authorList>
            <person name="Pauvert C."/>
            <person name="Hitch T.C.A."/>
            <person name="Clavel T."/>
        </authorList>
    </citation>
    <scope>NUCLEOTIDE SEQUENCE [LARGE SCALE GENOMIC DNA]</scope>
    <source>
        <strain evidence="2 3">CLA-AA-H192</strain>
    </source>
</reference>
<dbReference type="Pfam" id="PF13349">
    <property type="entry name" value="DUF4097"/>
    <property type="match status" value="1"/>
</dbReference>
<keyword evidence="3" id="KW-1185">Reference proteome</keyword>
<protein>
    <submittedName>
        <fullName evidence="2">DUF4097 family beta strand repeat-containing protein</fullName>
    </submittedName>
</protein>
<dbReference type="Proteomes" id="UP001491552">
    <property type="component" value="Unassembled WGS sequence"/>
</dbReference>
<dbReference type="RefSeq" id="WP_349136642.1">
    <property type="nucleotide sequence ID" value="NZ_JBBMFF010000252.1"/>
</dbReference>
<feature type="domain" description="DUF4097" evidence="1">
    <location>
        <begin position="67"/>
        <end position="303"/>
    </location>
</feature>
<dbReference type="Gene3D" id="2.160.20.120">
    <property type="match status" value="1"/>
</dbReference>
<evidence type="ECO:0000259" key="1">
    <source>
        <dbReference type="Pfam" id="PF13349"/>
    </source>
</evidence>
<dbReference type="InterPro" id="IPR025164">
    <property type="entry name" value="Toastrack_DUF4097"/>
</dbReference>
<evidence type="ECO:0000313" key="3">
    <source>
        <dbReference type="Proteomes" id="UP001491552"/>
    </source>
</evidence>
<comment type="caution">
    <text evidence="2">The sequence shown here is derived from an EMBL/GenBank/DDBJ whole genome shotgun (WGS) entry which is preliminary data.</text>
</comment>
<gene>
    <name evidence="2" type="ORF">WMO66_11935</name>
</gene>
<dbReference type="EMBL" id="JBBMFF010000252">
    <property type="protein sequence ID" value="MEQ2511940.1"/>
    <property type="molecule type" value="Genomic_DNA"/>
</dbReference>
<sequence>MKAKAIVKICICGTIALVLASVLVSLLAIPRVLDWKIGDLSLHWIDDHGSDEGYTIGEASVSGEVRELDVSWLSGSVTVELTDGDAVTLREEPQPESSDARMRWKLKDGKLTVYSQKSGLTIPTRAKQLTIGIPAGRAGKLQKLSLDLSAATASLPALTLRELELDSVSGSVTLTGGAYENLDFDSTSGDLTVTDAAVGELSADTTSGSLTLGGAFETVDFDTTSGALHLTTSILPQDISCDTVSGGVMLTLPENGGFSATLDSVSGDLTVDGFAGSLHRDEFVYGQGGPAYEFDSVSGDVHIRCA</sequence>
<proteinExistence type="predicted"/>